<dbReference type="SUPFAM" id="SSF47598">
    <property type="entry name" value="Ribbon-helix-helix"/>
    <property type="match status" value="1"/>
</dbReference>
<dbReference type="NCBIfam" id="TIGR02606">
    <property type="entry name" value="antidote_CC2985"/>
    <property type="match status" value="1"/>
</dbReference>
<dbReference type="InterPro" id="IPR010985">
    <property type="entry name" value="Ribbon_hlx_hlx"/>
</dbReference>
<comment type="caution">
    <text evidence="3">The sequence shown here is derived from an EMBL/GenBank/DDBJ whole genome shotgun (WGS) entry which is preliminary data.</text>
</comment>
<evidence type="ECO:0000313" key="4">
    <source>
        <dbReference type="Proteomes" id="UP000306441"/>
    </source>
</evidence>
<dbReference type="EMBL" id="SSNY01000005">
    <property type="protein sequence ID" value="THF57371.1"/>
    <property type="molecule type" value="Genomic_DNA"/>
</dbReference>
<evidence type="ECO:0000256" key="2">
    <source>
        <dbReference type="ARBA" id="ARBA00022649"/>
    </source>
</evidence>
<dbReference type="PANTHER" id="PTHR36582">
    <property type="entry name" value="ANTITOXIN PARD"/>
    <property type="match status" value="1"/>
</dbReference>
<dbReference type="Pfam" id="PF03693">
    <property type="entry name" value="ParD_antitoxin"/>
    <property type="match status" value="1"/>
</dbReference>
<dbReference type="CDD" id="cd22231">
    <property type="entry name" value="RHH_NikR_HicB-like"/>
    <property type="match status" value="1"/>
</dbReference>
<organism evidence="3 4">
    <name type="scientific">Ollibium composti</name>
    <dbReference type="NCBI Taxonomy" id="2675109"/>
    <lineage>
        <taxon>Bacteria</taxon>
        <taxon>Pseudomonadati</taxon>
        <taxon>Pseudomonadota</taxon>
        <taxon>Alphaproteobacteria</taxon>
        <taxon>Hyphomicrobiales</taxon>
        <taxon>Phyllobacteriaceae</taxon>
        <taxon>Ollibium</taxon>
    </lineage>
</organism>
<gene>
    <name evidence="3" type="ORF">E6C48_10155</name>
</gene>
<proteinExistence type="inferred from homology"/>
<evidence type="ECO:0000256" key="1">
    <source>
        <dbReference type="ARBA" id="ARBA00008580"/>
    </source>
</evidence>
<comment type="similarity">
    <text evidence="1">Belongs to the ParD antitoxin family.</text>
</comment>
<name>A0ABY2Q9Q3_9HYPH</name>
<dbReference type="Proteomes" id="UP000306441">
    <property type="component" value="Unassembled WGS sequence"/>
</dbReference>
<dbReference type="PANTHER" id="PTHR36582:SF2">
    <property type="entry name" value="ANTITOXIN PARD"/>
    <property type="match status" value="1"/>
</dbReference>
<dbReference type="Gene3D" id="6.10.10.120">
    <property type="entry name" value="Antitoxin ParD1-like"/>
    <property type="match status" value="1"/>
</dbReference>
<sequence length="93" mass="10538">MSATAKRTFSLPSEQAAYIDELVHEGTYASASEVVRAGLRALKDRDAAVEKWLREDVAETYDAMRRDPERALPASQVFDELRARHTSRLKDRS</sequence>
<protein>
    <submittedName>
        <fullName evidence="3">Type II toxin-antitoxin system ParD family antitoxin</fullName>
    </submittedName>
</protein>
<accession>A0ABY2Q9Q3</accession>
<evidence type="ECO:0000313" key="3">
    <source>
        <dbReference type="EMBL" id="THF57371.1"/>
    </source>
</evidence>
<keyword evidence="4" id="KW-1185">Reference proteome</keyword>
<reference evidence="3 4" key="1">
    <citation type="submission" date="2019-04" db="EMBL/GenBank/DDBJ databases">
        <title>Mesorhizobium composti sp. nov., isolated from compost.</title>
        <authorList>
            <person name="Lin S.-Y."/>
            <person name="Hameed A."/>
            <person name="Hsieh Y.-T."/>
            <person name="Young C.-C."/>
        </authorList>
    </citation>
    <scope>NUCLEOTIDE SEQUENCE [LARGE SCALE GENOMIC DNA]</scope>
    <source>
        <strain evidence="3 4">CC-YTH430</strain>
    </source>
</reference>
<dbReference type="RefSeq" id="WP_136356756.1">
    <property type="nucleotide sequence ID" value="NZ_SSNY01000005.1"/>
</dbReference>
<dbReference type="InterPro" id="IPR038296">
    <property type="entry name" value="ParD_sf"/>
</dbReference>
<dbReference type="InterPro" id="IPR022789">
    <property type="entry name" value="ParD"/>
</dbReference>
<keyword evidence="2" id="KW-1277">Toxin-antitoxin system</keyword>